<comment type="caution">
    <text evidence="1">The sequence shown here is derived from an EMBL/GenBank/DDBJ whole genome shotgun (WGS) entry which is preliminary data.</text>
</comment>
<reference evidence="1" key="1">
    <citation type="submission" date="2020-03" db="EMBL/GenBank/DDBJ databases">
        <title>Complete genome sequence of sixteen Streptomyces strains facilitates identification of candidate genes involved in plant growth-promotion in grain legumes and cereals.</title>
        <authorList>
            <person name="Gopalakrishnan S."/>
            <person name="Thakur V."/>
            <person name="Saxena R."/>
            <person name="Vadlamudi S."/>
            <person name="Purohit S."/>
            <person name="Kumar V."/>
            <person name="Rathore A."/>
            <person name="Chitikineni A."/>
            <person name="Varshney R.K."/>
        </authorList>
    </citation>
    <scope>NUCLEOTIDE SEQUENCE</scope>
    <source>
        <strain evidence="1">CAI-93</strain>
    </source>
</reference>
<evidence type="ECO:0000313" key="1">
    <source>
        <dbReference type="EMBL" id="NUV72721.1"/>
    </source>
</evidence>
<proteinExistence type="predicted"/>
<evidence type="ECO:0000313" key="2">
    <source>
        <dbReference type="Proteomes" id="UP000556843"/>
    </source>
</evidence>
<accession>A0ACC7XT30</accession>
<keyword evidence="2" id="KW-1185">Reference proteome</keyword>
<name>A0ACC7XT30_9ACTN</name>
<organism evidence="1 2">
    <name type="scientific">Streptomyces fungicidicus</name>
    <dbReference type="NCBI Taxonomy" id="68203"/>
    <lineage>
        <taxon>Bacteria</taxon>
        <taxon>Bacillati</taxon>
        <taxon>Actinomycetota</taxon>
        <taxon>Actinomycetes</taxon>
        <taxon>Kitasatosporales</taxon>
        <taxon>Streptomycetaceae</taxon>
        <taxon>Streptomyces</taxon>
    </lineage>
</organism>
<sequence>MIRQPGSDDSTPTPEELRARVEGTREELGMEVEEAAGKTADVKEQAQAKAAEVLERTPQPVREKAYQVGESARTNVKPLVGFGLAVLAVCVVVSRAGRR</sequence>
<gene>
    <name evidence="1" type="ORF">G6W56_00640</name>
</gene>
<dbReference type="Proteomes" id="UP000556843">
    <property type="component" value="Unassembled WGS sequence"/>
</dbReference>
<protein>
    <submittedName>
        <fullName evidence="1">DUF3618 domain-containing protein</fullName>
    </submittedName>
</protein>
<dbReference type="EMBL" id="JAANNW010000001">
    <property type="protein sequence ID" value="NUV72721.1"/>
    <property type="molecule type" value="Genomic_DNA"/>
</dbReference>